<gene>
    <name evidence="1" type="ORF">FBU59_007314</name>
</gene>
<dbReference type="EMBL" id="JANBPW010006942">
    <property type="protein sequence ID" value="KAJ1926455.1"/>
    <property type="molecule type" value="Genomic_DNA"/>
</dbReference>
<comment type="caution">
    <text evidence="1">The sequence shown here is derived from an EMBL/GenBank/DDBJ whole genome shotgun (WGS) entry which is preliminary data.</text>
</comment>
<name>A0ACC1IXE4_9FUNG</name>
<feature type="non-terminal residue" evidence="1">
    <location>
        <position position="250"/>
    </location>
</feature>
<organism evidence="1 2">
    <name type="scientific">Linderina macrospora</name>
    <dbReference type="NCBI Taxonomy" id="4868"/>
    <lineage>
        <taxon>Eukaryota</taxon>
        <taxon>Fungi</taxon>
        <taxon>Fungi incertae sedis</taxon>
        <taxon>Zoopagomycota</taxon>
        <taxon>Kickxellomycotina</taxon>
        <taxon>Kickxellomycetes</taxon>
        <taxon>Kickxellales</taxon>
        <taxon>Kickxellaceae</taxon>
        <taxon>Linderina</taxon>
    </lineage>
</organism>
<dbReference type="Proteomes" id="UP001150603">
    <property type="component" value="Unassembled WGS sequence"/>
</dbReference>
<keyword evidence="2" id="KW-1185">Reference proteome</keyword>
<evidence type="ECO:0000313" key="2">
    <source>
        <dbReference type="Proteomes" id="UP001150603"/>
    </source>
</evidence>
<evidence type="ECO:0000313" key="1">
    <source>
        <dbReference type="EMBL" id="KAJ1926455.1"/>
    </source>
</evidence>
<accession>A0ACC1IXE4</accession>
<proteinExistence type="predicted"/>
<protein>
    <submittedName>
        <fullName evidence="1">Uncharacterized protein</fullName>
    </submittedName>
</protein>
<sequence length="250" mass="25789">MFDAIQSQQASPSGTTAQVGYGDFAFVKSLPVSRRNSREFQNLWQELEGFSINDSSPHPVDLASRLAGYDGGSIAARNSSGAFRNAATGPMALGTSPKLPHGLLDDDMLATHSSGGGLNDSGARGSAPPLANSALGNGSTVGSSIDLAQQGMQQLAGGSTFGVSGRQGYPVGYAHDSQSHLSSLGNTSMANVTAALDSLGQQQSNNADILLGEGGSARDNRLYDSGRSVNLIRNASTPVLNAKQYQVRQS</sequence>
<reference evidence="1" key="1">
    <citation type="submission" date="2022-07" db="EMBL/GenBank/DDBJ databases">
        <title>Phylogenomic reconstructions and comparative analyses of Kickxellomycotina fungi.</title>
        <authorList>
            <person name="Reynolds N.K."/>
            <person name="Stajich J.E."/>
            <person name="Barry K."/>
            <person name="Grigoriev I.V."/>
            <person name="Crous P."/>
            <person name="Smith M.E."/>
        </authorList>
    </citation>
    <scope>NUCLEOTIDE SEQUENCE</scope>
    <source>
        <strain evidence="1">NRRL 5244</strain>
    </source>
</reference>